<gene>
    <name evidence="1" type="ORF">L1785_02365</name>
</gene>
<reference evidence="1" key="1">
    <citation type="submission" date="2022-01" db="EMBL/GenBank/DDBJ databases">
        <title>Antribacter sp. nov., isolated from Guizhou of China.</title>
        <authorList>
            <person name="Chengliang C."/>
            <person name="Ya Z."/>
        </authorList>
    </citation>
    <scope>NUCLEOTIDE SEQUENCE</scope>
    <source>
        <strain evidence="1">KLBMP 9083</strain>
    </source>
</reference>
<accession>A0AA41QAR0</accession>
<evidence type="ECO:0000313" key="2">
    <source>
        <dbReference type="Proteomes" id="UP001165405"/>
    </source>
</evidence>
<comment type="caution">
    <text evidence="1">The sequence shown here is derived from an EMBL/GenBank/DDBJ whole genome shotgun (WGS) entry which is preliminary data.</text>
</comment>
<sequence>MSAGREDGRILLLTAAFTAFALMLVAVVASATAVHLDRKRVHDLADLLAADAAHAVAPETFYDGPGAPPEEGAVLSLTDAGVRDAVGAYLDGHRVAAPDGLTVVEAGSPDGRSARVTLAAVSRPPLVGWFTDRFGGGVPVSATATARAW</sequence>
<dbReference type="RefSeq" id="WP_236087528.1">
    <property type="nucleotide sequence ID" value="NZ_JAKGSG010000008.1"/>
</dbReference>
<protein>
    <submittedName>
        <fullName evidence="1">Uncharacterized protein</fullName>
    </submittedName>
</protein>
<proteinExistence type="predicted"/>
<dbReference type="EMBL" id="JAKGSG010000008">
    <property type="protein sequence ID" value="MCF4119813.1"/>
    <property type="molecule type" value="Genomic_DNA"/>
</dbReference>
<dbReference type="Proteomes" id="UP001165405">
    <property type="component" value="Unassembled WGS sequence"/>
</dbReference>
<keyword evidence="2" id="KW-1185">Reference proteome</keyword>
<name>A0AA41QAR0_9MICO</name>
<organism evidence="1 2">
    <name type="scientific">Antribacter soli</name>
    <dbReference type="NCBI Taxonomy" id="2910976"/>
    <lineage>
        <taxon>Bacteria</taxon>
        <taxon>Bacillati</taxon>
        <taxon>Actinomycetota</taxon>
        <taxon>Actinomycetes</taxon>
        <taxon>Micrococcales</taxon>
        <taxon>Promicromonosporaceae</taxon>
        <taxon>Antribacter</taxon>
    </lineage>
</organism>
<dbReference type="AlphaFoldDB" id="A0AA41QAR0"/>
<evidence type="ECO:0000313" key="1">
    <source>
        <dbReference type="EMBL" id="MCF4119813.1"/>
    </source>
</evidence>